<dbReference type="GO" id="GO:0000287">
    <property type="term" value="F:magnesium ion binding"/>
    <property type="evidence" value="ECO:0007669"/>
    <property type="project" value="InterPro"/>
</dbReference>
<dbReference type="Gene3D" id="3.90.470.20">
    <property type="entry name" value="4'-phosphopantetheinyl transferase domain"/>
    <property type="match status" value="1"/>
</dbReference>
<dbReference type="EMBL" id="KV722411">
    <property type="protein sequence ID" value="OCH90116.1"/>
    <property type="molecule type" value="Genomic_DNA"/>
</dbReference>
<keyword evidence="2" id="KW-1185">Reference proteome</keyword>
<sequence length="284" mass="33324">MDLPVLVWMLWMNRELTKEEYDVCYRIMQACVPHARVQYSYENGETQRQIIAFLLPVLMMRHRRIPRSKWRDFMTQNGKHWIEQEHDNAPIQTRAVRAAIGYHLAYDNNLVGMIMTQGRQREVTTIGLGIKHLATFPPEASVLAYAESFYHKLTPKELTFIEPKLGEEVVLRRLCILLALKQAYLKAVGQPVFDWSRLEFNIPDKKVSGDGMELQGWEFRVWQATINVVRNGDVYEELYQCASAFFRGTAETYFVWHTDRKDLESWVQFVNVDQFMLVAPKLTD</sequence>
<dbReference type="OrthoDB" id="26719at2759"/>
<gene>
    <name evidence="1" type="ORF">OBBRIDRAFT_755431</name>
</gene>
<reference evidence="1 2" key="1">
    <citation type="submission" date="2016-07" db="EMBL/GenBank/DDBJ databases">
        <title>Draft genome of the white-rot fungus Obba rivulosa 3A-2.</title>
        <authorList>
            <consortium name="DOE Joint Genome Institute"/>
            <person name="Miettinen O."/>
            <person name="Riley R."/>
            <person name="Acob R."/>
            <person name="Barry K."/>
            <person name="Cullen D."/>
            <person name="De Vries R."/>
            <person name="Hainaut M."/>
            <person name="Hatakka A."/>
            <person name="Henrissat B."/>
            <person name="Hilden K."/>
            <person name="Kuo R."/>
            <person name="Labutti K."/>
            <person name="Lipzen A."/>
            <person name="Makela M.R."/>
            <person name="Sandor L."/>
            <person name="Spatafora J.W."/>
            <person name="Grigoriev I.V."/>
            <person name="Hibbett D.S."/>
        </authorList>
    </citation>
    <scope>NUCLEOTIDE SEQUENCE [LARGE SCALE GENOMIC DNA]</scope>
    <source>
        <strain evidence="1 2">3A-2</strain>
    </source>
</reference>
<organism evidence="1 2">
    <name type="scientific">Obba rivulosa</name>
    <dbReference type="NCBI Taxonomy" id="1052685"/>
    <lineage>
        <taxon>Eukaryota</taxon>
        <taxon>Fungi</taxon>
        <taxon>Dikarya</taxon>
        <taxon>Basidiomycota</taxon>
        <taxon>Agaricomycotina</taxon>
        <taxon>Agaricomycetes</taxon>
        <taxon>Polyporales</taxon>
        <taxon>Gelatoporiaceae</taxon>
        <taxon>Obba</taxon>
    </lineage>
</organism>
<name>A0A8E2DKJ4_9APHY</name>
<evidence type="ECO:0000313" key="1">
    <source>
        <dbReference type="EMBL" id="OCH90116.1"/>
    </source>
</evidence>
<protein>
    <submittedName>
        <fullName evidence="1">Uncharacterized protein</fullName>
    </submittedName>
</protein>
<dbReference type="AlphaFoldDB" id="A0A8E2DKJ4"/>
<dbReference type="InterPro" id="IPR037143">
    <property type="entry name" value="4-PPantetheinyl_Trfase_dom_sf"/>
</dbReference>
<accession>A0A8E2DKJ4</accession>
<dbReference type="GO" id="GO:0008897">
    <property type="term" value="F:holo-[acyl-carrier-protein] synthase activity"/>
    <property type="evidence" value="ECO:0007669"/>
    <property type="project" value="InterPro"/>
</dbReference>
<evidence type="ECO:0000313" key="2">
    <source>
        <dbReference type="Proteomes" id="UP000250043"/>
    </source>
</evidence>
<dbReference type="Proteomes" id="UP000250043">
    <property type="component" value="Unassembled WGS sequence"/>
</dbReference>
<proteinExistence type="predicted"/>